<sequence>MDVVASLRAQGFRRWYERTLIEAHLWLVTCFLAMILAVALFETHNETLIPAQRLPLLVGAVFCVLGAWAAYRRYFRTLACAEQVGHAAACPGCGTYGRFEIVAASEDDDGGQARITARCRKCGGSWRLSLQNHV</sequence>
<keyword evidence="1" id="KW-0472">Membrane</keyword>
<keyword evidence="1" id="KW-0812">Transmembrane</keyword>
<proteinExistence type="predicted"/>
<gene>
    <name evidence="2" type="ORF">IWH25_05495</name>
</gene>
<evidence type="ECO:0000313" key="2">
    <source>
        <dbReference type="EMBL" id="QRJ64803.1"/>
    </source>
</evidence>
<accession>A0A974Y4T5</accession>
<keyword evidence="1" id="KW-1133">Transmembrane helix</keyword>
<dbReference type="KEGG" id="ares:IWH25_05495"/>
<dbReference type="AlphaFoldDB" id="A0A974Y4T5"/>
<organism evidence="2 3">
    <name type="scientific">Azospira restricta</name>
    <dbReference type="NCBI Taxonomy" id="404405"/>
    <lineage>
        <taxon>Bacteria</taxon>
        <taxon>Pseudomonadati</taxon>
        <taxon>Pseudomonadota</taxon>
        <taxon>Betaproteobacteria</taxon>
        <taxon>Rhodocyclales</taxon>
        <taxon>Rhodocyclaceae</taxon>
        <taxon>Azospira</taxon>
    </lineage>
</organism>
<protein>
    <submittedName>
        <fullName evidence="2">Uncharacterized protein</fullName>
    </submittedName>
</protein>
<dbReference type="RefSeq" id="WP_203388330.1">
    <property type="nucleotide sequence ID" value="NZ_CP064781.1"/>
</dbReference>
<name>A0A974Y4T5_9RHOO</name>
<dbReference type="Proteomes" id="UP000663444">
    <property type="component" value="Chromosome"/>
</dbReference>
<evidence type="ECO:0000256" key="1">
    <source>
        <dbReference type="SAM" id="Phobius"/>
    </source>
</evidence>
<feature type="transmembrane region" description="Helical" evidence="1">
    <location>
        <begin position="20"/>
        <end position="41"/>
    </location>
</feature>
<keyword evidence="3" id="KW-1185">Reference proteome</keyword>
<dbReference type="EMBL" id="CP064781">
    <property type="protein sequence ID" value="QRJ64803.1"/>
    <property type="molecule type" value="Genomic_DNA"/>
</dbReference>
<evidence type="ECO:0000313" key="3">
    <source>
        <dbReference type="Proteomes" id="UP000663444"/>
    </source>
</evidence>
<feature type="transmembrane region" description="Helical" evidence="1">
    <location>
        <begin position="53"/>
        <end position="71"/>
    </location>
</feature>
<reference evidence="2" key="1">
    <citation type="submission" date="2020-11" db="EMBL/GenBank/DDBJ databases">
        <title>Azospira restricta DSM 18626 genome sequence.</title>
        <authorList>
            <person name="Moe W.M."/>
        </authorList>
    </citation>
    <scope>NUCLEOTIDE SEQUENCE</scope>
    <source>
        <strain evidence="2">DSM 18626</strain>
    </source>
</reference>